<dbReference type="Gene3D" id="3.90.79.10">
    <property type="entry name" value="Nucleoside Triphosphate Pyrophosphohydrolase"/>
    <property type="match status" value="1"/>
</dbReference>
<dbReference type="SUPFAM" id="SSF55811">
    <property type="entry name" value="Nudix"/>
    <property type="match status" value="1"/>
</dbReference>
<dbReference type="InterPro" id="IPR015797">
    <property type="entry name" value="NUDIX_hydrolase-like_dom_sf"/>
</dbReference>
<gene>
    <name evidence="6" type="ORF">HY30_00800</name>
</gene>
<keyword evidence="7" id="KW-1185">Reference proteome</keyword>
<evidence type="ECO:0000313" key="7">
    <source>
        <dbReference type="Proteomes" id="UP000027190"/>
    </source>
</evidence>
<evidence type="ECO:0000256" key="2">
    <source>
        <dbReference type="ARBA" id="ARBA00022801"/>
    </source>
</evidence>
<dbReference type="PROSITE" id="PS00893">
    <property type="entry name" value="NUDIX_BOX"/>
    <property type="match status" value="1"/>
</dbReference>
<dbReference type="AlphaFoldDB" id="A0A062ULX2"/>
<dbReference type="PANTHER" id="PTHR43046:SF12">
    <property type="entry name" value="GDP-MANNOSE MANNOSYL HYDROLASE"/>
    <property type="match status" value="1"/>
</dbReference>
<feature type="domain" description="Nudix hydrolase" evidence="5">
    <location>
        <begin position="18"/>
        <end position="144"/>
    </location>
</feature>
<evidence type="ECO:0000313" key="6">
    <source>
        <dbReference type="EMBL" id="KCZ60904.1"/>
    </source>
</evidence>
<dbReference type="STRING" id="1280947.HY30_00800"/>
<keyword evidence="3" id="KW-0460">Magnesium</keyword>
<dbReference type="GO" id="GO:0016787">
    <property type="term" value="F:hydrolase activity"/>
    <property type="evidence" value="ECO:0007669"/>
    <property type="project" value="UniProtKB-KW"/>
</dbReference>
<evidence type="ECO:0000259" key="5">
    <source>
        <dbReference type="PROSITE" id="PS51462"/>
    </source>
</evidence>
<keyword evidence="2 4" id="KW-0378">Hydrolase</keyword>
<dbReference type="PANTHER" id="PTHR43046">
    <property type="entry name" value="GDP-MANNOSE MANNOSYL HYDROLASE"/>
    <property type="match status" value="1"/>
</dbReference>
<dbReference type="InterPro" id="IPR000086">
    <property type="entry name" value="NUDIX_hydrolase_dom"/>
</dbReference>
<dbReference type="Proteomes" id="UP000027190">
    <property type="component" value="Unassembled WGS sequence"/>
</dbReference>
<dbReference type="PROSITE" id="PS51462">
    <property type="entry name" value="NUDIX"/>
    <property type="match status" value="1"/>
</dbReference>
<sequence>MATLRTRLFHTYARLRRPMTLGVRAAVENEAGRVFLVRHTYVKGWYMPGGGVERGEPAIEALSRELVEEAGVKLTGLPQLVGFYSNHHVFRNDHVLLYRVRHGSWTETPPTSFGEIAETVWADPLDPPEDATPGTVKRLAEIYGNEPASPYWAGPKS</sequence>
<evidence type="ECO:0000256" key="3">
    <source>
        <dbReference type="ARBA" id="ARBA00022842"/>
    </source>
</evidence>
<dbReference type="eggNOG" id="COG1051">
    <property type="taxonomic scope" value="Bacteria"/>
</dbReference>
<dbReference type="CDD" id="cd04680">
    <property type="entry name" value="NUDIX_Hydrolase"/>
    <property type="match status" value="1"/>
</dbReference>
<protein>
    <recommendedName>
        <fullName evidence="5">Nudix hydrolase domain-containing protein</fullName>
    </recommendedName>
</protein>
<dbReference type="InterPro" id="IPR020476">
    <property type="entry name" value="Nudix_hydrolase"/>
</dbReference>
<dbReference type="RefSeq" id="WP_034735938.1">
    <property type="nucleotide sequence ID" value="NZ_AWFG01000001.1"/>
</dbReference>
<evidence type="ECO:0000256" key="4">
    <source>
        <dbReference type="RuleBase" id="RU003476"/>
    </source>
</evidence>
<accession>A0A062ULX2</accession>
<comment type="cofactor">
    <cofactor evidence="1">
        <name>Mg(2+)</name>
        <dbReference type="ChEBI" id="CHEBI:18420"/>
    </cofactor>
</comment>
<dbReference type="PATRIC" id="fig|1280947.3.peg.155"/>
<evidence type="ECO:0000256" key="1">
    <source>
        <dbReference type="ARBA" id="ARBA00001946"/>
    </source>
</evidence>
<dbReference type="EMBL" id="AWFG01000001">
    <property type="protein sequence ID" value="KCZ60904.1"/>
    <property type="molecule type" value="Genomic_DNA"/>
</dbReference>
<name>A0A062ULX2_9PROT</name>
<comment type="similarity">
    <text evidence="4">Belongs to the Nudix hydrolase family.</text>
</comment>
<dbReference type="InterPro" id="IPR020084">
    <property type="entry name" value="NUDIX_hydrolase_CS"/>
</dbReference>
<reference evidence="6 7" key="1">
    <citation type="journal article" date="2014" name="Antonie Van Leeuwenhoek">
        <title>Hyphomonas beringensis sp. nov. and Hyphomonas chukchiensis sp. nov., isolated from surface seawater of the Bering Sea and Chukchi Sea.</title>
        <authorList>
            <person name="Li C."/>
            <person name="Lai Q."/>
            <person name="Li G."/>
            <person name="Dong C."/>
            <person name="Wang J."/>
            <person name="Liao Y."/>
            <person name="Shao Z."/>
        </authorList>
    </citation>
    <scope>NUCLEOTIDE SEQUENCE [LARGE SCALE GENOMIC DNA]</scope>
    <source>
        <strain evidence="6 7">BH-BN04-4</strain>
    </source>
</reference>
<proteinExistence type="inferred from homology"/>
<dbReference type="PRINTS" id="PR00502">
    <property type="entry name" value="NUDIXFAMILY"/>
</dbReference>
<organism evidence="6 7">
    <name type="scientific">Hyphomonas chukchiensis</name>
    <dbReference type="NCBI Taxonomy" id="1280947"/>
    <lineage>
        <taxon>Bacteria</taxon>
        <taxon>Pseudomonadati</taxon>
        <taxon>Pseudomonadota</taxon>
        <taxon>Alphaproteobacteria</taxon>
        <taxon>Hyphomonadales</taxon>
        <taxon>Hyphomonadaceae</taxon>
        <taxon>Hyphomonas</taxon>
    </lineage>
</organism>
<comment type="caution">
    <text evidence="6">The sequence shown here is derived from an EMBL/GenBank/DDBJ whole genome shotgun (WGS) entry which is preliminary data.</text>
</comment>
<dbReference type="Pfam" id="PF00293">
    <property type="entry name" value="NUDIX"/>
    <property type="match status" value="1"/>
</dbReference>